<evidence type="ECO:0000256" key="1">
    <source>
        <dbReference type="SAM" id="MobiDB-lite"/>
    </source>
</evidence>
<keyword evidence="2" id="KW-0812">Transmembrane</keyword>
<evidence type="ECO:0000313" key="4">
    <source>
        <dbReference type="EMBL" id="CAB4564828.1"/>
    </source>
</evidence>
<keyword evidence="2" id="KW-0472">Membrane</keyword>
<feature type="region of interest" description="Disordered" evidence="1">
    <location>
        <begin position="201"/>
        <end position="220"/>
    </location>
</feature>
<gene>
    <name evidence="4" type="ORF">UFOPK1493_02021</name>
</gene>
<sequence length="220" mass="21689">MSSDQPRRGRDSIGAASAGSPMGSTAAIVIAVVAVVAGFLILRQIRDDDGGAAAVPDVSATTPDTVPASSLTPQSTAPAFTTSTVFVPTVDGATVVVANSSTVDGAAGRLSTALQGQGFTTADATNATAKQEQTTILYDPTDPEALAVAQSLGVLMNVSIIQEVPTPAPVEGGVLPDGAAVIVMLGSDKATLTLEQMSAPTTTVPAGSVPAAVTDSTTAP</sequence>
<feature type="region of interest" description="Disordered" evidence="1">
    <location>
        <begin position="1"/>
        <end position="21"/>
    </location>
</feature>
<feature type="compositionally biased region" description="Basic and acidic residues" evidence="1">
    <location>
        <begin position="1"/>
        <end position="11"/>
    </location>
</feature>
<dbReference type="InterPro" id="IPR027381">
    <property type="entry name" value="LytR/CpsA/Psr_C"/>
</dbReference>
<evidence type="ECO:0000256" key="2">
    <source>
        <dbReference type="SAM" id="Phobius"/>
    </source>
</evidence>
<reference evidence="4" key="1">
    <citation type="submission" date="2020-05" db="EMBL/GenBank/DDBJ databases">
        <authorList>
            <person name="Chiriac C."/>
            <person name="Salcher M."/>
            <person name="Ghai R."/>
            <person name="Kavagutti S V."/>
        </authorList>
    </citation>
    <scope>NUCLEOTIDE SEQUENCE</scope>
</reference>
<dbReference type="Gene3D" id="3.30.70.2390">
    <property type="match status" value="1"/>
</dbReference>
<name>A0A6J6DUQ0_9ZZZZ</name>
<dbReference type="Pfam" id="PF13399">
    <property type="entry name" value="LytR_C"/>
    <property type="match status" value="1"/>
</dbReference>
<protein>
    <submittedName>
        <fullName evidence="4">Unannotated protein</fullName>
    </submittedName>
</protein>
<evidence type="ECO:0000259" key="3">
    <source>
        <dbReference type="Pfam" id="PF13399"/>
    </source>
</evidence>
<feature type="transmembrane region" description="Helical" evidence="2">
    <location>
        <begin position="20"/>
        <end position="42"/>
    </location>
</feature>
<dbReference type="EMBL" id="CAEZSR010000072">
    <property type="protein sequence ID" value="CAB4564828.1"/>
    <property type="molecule type" value="Genomic_DNA"/>
</dbReference>
<keyword evidence="2" id="KW-1133">Transmembrane helix</keyword>
<accession>A0A6J6DUQ0</accession>
<organism evidence="4">
    <name type="scientific">freshwater metagenome</name>
    <dbReference type="NCBI Taxonomy" id="449393"/>
    <lineage>
        <taxon>unclassified sequences</taxon>
        <taxon>metagenomes</taxon>
        <taxon>ecological metagenomes</taxon>
    </lineage>
</organism>
<proteinExistence type="predicted"/>
<feature type="domain" description="LytR/CpsA/Psr regulator C-terminal" evidence="3">
    <location>
        <begin position="94"/>
        <end position="188"/>
    </location>
</feature>
<dbReference type="AlphaFoldDB" id="A0A6J6DUQ0"/>